<sequence>MGILKIGTFSLSQAEGRHHPAAYSSREAIRPLGVAVAFMVVLSSTDARAMTLFRYEDQARLHCLADTVVWLDFKKRKYYLSGQKLYGSGHHGSFVCLKEARRDLYRRSLLGRH</sequence>
<dbReference type="Proteomes" id="UP000184096">
    <property type="component" value="Chromosome I"/>
</dbReference>
<dbReference type="EMBL" id="LT670849">
    <property type="protein sequence ID" value="SHN71416.1"/>
    <property type="molecule type" value="Genomic_DNA"/>
</dbReference>
<protein>
    <submittedName>
        <fullName evidence="1">Uncharacterized protein</fullName>
    </submittedName>
</protein>
<proteinExistence type="predicted"/>
<evidence type="ECO:0000313" key="1">
    <source>
        <dbReference type="EMBL" id="SHN71416.1"/>
    </source>
</evidence>
<reference evidence="2" key="1">
    <citation type="submission" date="2016-11" db="EMBL/GenBank/DDBJ databases">
        <authorList>
            <person name="Varghese N."/>
            <person name="Submissions S."/>
        </authorList>
    </citation>
    <scope>NUCLEOTIDE SEQUENCE [LARGE SCALE GENOMIC DNA]</scope>
    <source>
        <strain evidence="2">GAS401</strain>
    </source>
</reference>
<gene>
    <name evidence="1" type="ORF">SAMN05444170_2022</name>
</gene>
<keyword evidence="2" id="KW-1185">Reference proteome</keyword>
<dbReference type="AlphaFoldDB" id="A0A1M7TL46"/>
<organism evidence="1 2">
    <name type="scientific">Bradyrhizobium erythrophlei</name>
    <dbReference type="NCBI Taxonomy" id="1437360"/>
    <lineage>
        <taxon>Bacteria</taxon>
        <taxon>Pseudomonadati</taxon>
        <taxon>Pseudomonadota</taxon>
        <taxon>Alphaproteobacteria</taxon>
        <taxon>Hyphomicrobiales</taxon>
        <taxon>Nitrobacteraceae</taxon>
        <taxon>Bradyrhizobium</taxon>
    </lineage>
</organism>
<dbReference type="RefSeq" id="WP_244553228.1">
    <property type="nucleotide sequence ID" value="NZ_LT670849.1"/>
</dbReference>
<name>A0A1M7TL46_9BRAD</name>
<accession>A0A1M7TL46</accession>
<evidence type="ECO:0000313" key="2">
    <source>
        <dbReference type="Proteomes" id="UP000184096"/>
    </source>
</evidence>